<dbReference type="PANTHER" id="PTHR33710:SF79">
    <property type="entry name" value="OS06G0205337 PROTEIN"/>
    <property type="match status" value="1"/>
</dbReference>
<organism evidence="2 3">
    <name type="scientific">Rubus argutus</name>
    <name type="common">Southern blackberry</name>
    <dbReference type="NCBI Taxonomy" id="59490"/>
    <lineage>
        <taxon>Eukaryota</taxon>
        <taxon>Viridiplantae</taxon>
        <taxon>Streptophyta</taxon>
        <taxon>Embryophyta</taxon>
        <taxon>Tracheophyta</taxon>
        <taxon>Spermatophyta</taxon>
        <taxon>Magnoliopsida</taxon>
        <taxon>eudicotyledons</taxon>
        <taxon>Gunneridae</taxon>
        <taxon>Pentapetalae</taxon>
        <taxon>rosids</taxon>
        <taxon>fabids</taxon>
        <taxon>Rosales</taxon>
        <taxon>Rosaceae</taxon>
        <taxon>Rosoideae</taxon>
        <taxon>Rosoideae incertae sedis</taxon>
        <taxon>Rubus</taxon>
    </lineage>
</organism>
<dbReference type="PANTHER" id="PTHR33710">
    <property type="entry name" value="BNAC02G09200D PROTEIN"/>
    <property type="match status" value="1"/>
</dbReference>
<dbReference type="AlphaFoldDB" id="A0AAW1WVG5"/>
<proteinExistence type="predicted"/>
<evidence type="ECO:0000313" key="2">
    <source>
        <dbReference type="EMBL" id="KAK9928069.1"/>
    </source>
</evidence>
<evidence type="ECO:0000313" key="3">
    <source>
        <dbReference type="Proteomes" id="UP001457282"/>
    </source>
</evidence>
<dbReference type="EMBL" id="JBEDUW010000005">
    <property type="protein sequence ID" value="KAK9928069.1"/>
    <property type="molecule type" value="Genomic_DNA"/>
</dbReference>
<protein>
    <recommendedName>
        <fullName evidence="4">Reverse transcriptase</fullName>
    </recommendedName>
</protein>
<keyword evidence="3" id="KW-1185">Reference proteome</keyword>
<name>A0AAW1WVG5_RUBAR</name>
<reference evidence="2 3" key="1">
    <citation type="journal article" date="2023" name="G3 (Bethesda)">
        <title>A chromosome-length genome assembly and annotation of blackberry (Rubus argutus, cv. 'Hillquist').</title>
        <authorList>
            <person name="Bruna T."/>
            <person name="Aryal R."/>
            <person name="Dudchenko O."/>
            <person name="Sargent D.J."/>
            <person name="Mead D."/>
            <person name="Buti M."/>
            <person name="Cavallini A."/>
            <person name="Hytonen T."/>
            <person name="Andres J."/>
            <person name="Pham M."/>
            <person name="Weisz D."/>
            <person name="Mascagni F."/>
            <person name="Usai G."/>
            <person name="Natali L."/>
            <person name="Bassil N."/>
            <person name="Fernandez G.E."/>
            <person name="Lomsadze A."/>
            <person name="Armour M."/>
            <person name="Olukolu B."/>
            <person name="Poorten T."/>
            <person name="Britton C."/>
            <person name="Davik J."/>
            <person name="Ashrafi H."/>
            <person name="Aiden E.L."/>
            <person name="Borodovsky M."/>
            <person name="Worthington M."/>
        </authorList>
    </citation>
    <scope>NUCLEOTIDE SEQUENCE [LARGE SCALE GENOMIC DNA]</scope>
    <source>
        <strain evidence="2">PI 553951</strain>
    </source>
</reference>
<accession>A0AAW1WVG5</accession>
<feature type="region of interest" description="Disordered" evidence="1">
    <location>
        <begin position="93"/>
        <end position="149"/>
    </location>
</feature>
<evidence type="ECO:0000256" key="1">
    <source>
        <dbReference type="SAM" id="MobiDB-lite"/>
    </source>
</evidence>
<sequence>MCYPNTNGTMFGNGSTTVAIQGINLNSPSWADLEVIPPWAFKSRADFERANPLFPVPSFDNDSVLVPLPSAQPCDEELHCPLICPLVNKPITQRKRRARRPSPLALDEKAHPSKKGRPLISPSLRLSNSRGGRRGSRSSSTIRGRSRDTSYRCCDSDLGMGNMSSFLAHATHQSVEQHIRISDSNWSSSMKGDLNKLLWSFKKEGGGTSFTWYKMELGEIVLKERLDMGLISDDWLMLWPDDWLMLWPDSCVTHLSLIGSDHCPLLFNSCPVLEKKKKTFKFEAFWADDVECLPIIENNWRESTTSFNQALWRQNLSLCQSKLTKWSQSRFSGNRNMIKDLMEELNSDLILSQLNCCRREEINKELSALWGMDEKIWLQKSRINWLKAGDKNTKFFHLTTLHRQQRNRILKIANDNGHWIVGEQAIRLEFESHFQKVFECSRPRNWGDTLTAIIPVVTREMNLNLTAPFSLEEVKLATFQMVALKAPGPDGFPGLFYHKYWEVVNSLVFETSKDFSDGLANLSTLNQTHISLIPKIEEGGFPDPFNYSSPDINGGVD</sequence>
<comment type="caution">
    <text evidence="2">The sequence shown here is derived from an EMBL/GenBank/DDBJ whole genome shotgun (WGS) entry which is preliminary data.</text>
</comment>
<gene>
    <name evidence="2" type="ORF">M0R45_025223</name>
</gene>
<dbReference type="Proteomes" id="UP001457282">
    <property type="component" value="Unassembled WGS sequence"/>
</dbReference>
<evidence type="ECO:0008006" key="4">
    <source>
        <dbReference type="Google" id="ProtNLM"/>
    </source>
</evidence>